<feature type="transmembrane region" description="Helical" evidence="1">
    <location>
        <begin position="45"/>
        <end position="62"/>
    </location>
</feature>
<feature type="transmembrane region" description="Helical" evidence="1">
    <location>
        <begin position="69"/>
        <end position="89"/>
    </location>
</feature>
<keyword evidence="1" id="KW-0812">Transmembrane</keyword>
<protein>
    <submittedName>
        <fullName evidence="3">Tripartite tricarboxylate transporter TctB family protein</fullName>
    </submittedName>
</protein>
<keyword evidence="1" id="KW-0472">Membrane</keyword>
<keyword evidence="4" id="KW-1185">Reference proteome</keyword>
<sequence>MLTNDRIGGLLLLAFSVAYGLLTFDIPLLPFQAQAAFTARTMPEALSVLGIVLSLTMIIKPSSNARPDVAGFLWGRGAIICLVMVIYGLTVRPGGFLISTSLFLMAGILILGERRWWLVLIASVPVVVFFWVLMTQLLGVFIEPWPVFLRG</sequence>
<feature type="transmembrane region" description="Helical" evidence="1">
    <location>
        <begin position="95"/>
        <end position="111"/>
    </location>
</feature>
<evidence type="ECO:0000313" key="3">
    <source>
        <dbReference type="EMBL" id="TQV79066.1"/>
    </source>
</evidence>
<dbReference type="Proteomes" id="UP000315252">
    <property type="component" value="Unassembled WGS sequence"/>
</dbReference>
<keyword evidence="1" id="KW-1133">Transmembrane helix</keyword>
<organism evidence="3 4">
    <name type="scientific">Denitrobaculum tricleocarpae</name>
    <dbReference type="NCBI Taxonomy" id="2591009"/>
    <lineage>
        <taxon>Bacteria</taxon>
        <taxon>Pseudomonadati</taxon>
        <taxon>Pseudomonadota</taxon>
        <taxon>Alphaproteobacteria</taxon>
        <taxon>Rhodospirillales</taxon>
        <taxon>Rhodospirillaceae</taxon>
        <taxon>Denitrobaculum</taxon>
    </lineage>
</organism>
<feature type="transmembrane region" description="Helical" evidence="1">
    <location>
        <begin position="118"/>
        <end position="142"/>
    </location>
</feature>
<dbReference type="InterPro" id="IPR009936">
    <property type="entry name" value="DUF1468"/>
</dbReference>
<evidence type="ECO:0000256" key="1">
    <source>
        <dbReference type="SAM" id="Phobius"/>
    </source>
</evidence>
<dbReference type="EMBL" id="VHSH01000005">
    <property type="protein sequence ID" value="TQV79066.1"/>
    <property type="molecule type" value="Genomic_DNA"/>
</dbReference>
<accession>A0A545TPB7</accession>
<gene>
    <name evidence="3" type="ORF">FKG95_15420</name>
</gene>
<reference evidence="3 4" key="1">
    <citation type="submission" date="2019-06" db="EMBL/GenBank/DDBJ databases">
        <title>Whole genome sequence for Rhodospirillaceae sp. R148.</title>
        <authorList>
            <person name="Wang G."/>
        </authorList>
    </citation>
    <scope>NUCLEOTIDE SEQUENCE [LARGE SCALE GENOMIC DNA]</scope>
    <source>
        <strain evidence="3 4">R148</strain>
    </source>
</reference>
<comment type="caution">
    <text evidence="3">The sequence shown here is derived from an EMBL/GenBank/DDBJ whole genome shotgun (WGS) entry which is preliminary data.</text>
</comment>
<dbReference type="RefSeq" id="WP_142897289.1">
    <property type="nucleotide sequence ID" value="NZ_ML660056.1"/>
</dbReference>
<dbReference type="Pfam" id="PF07331">
    <property type="entry name" value="TctB"/>
    <property type="match status" value="1"/>
</dbReference>
<proteinExistence type="predicted"/>
<feature type="domain" description="DUF1468" evidence="2">
    <location>
        <begin position="7"/>
        <end position="141"/>
    </location>
</feature>
<dbReference type="AlphaFoldDB" id="A0A545TPB7"/>
<evidence type="ECO:0000259" key="2">
    <source>
        <dbReference type="Pfam" id="PF07331"/>
    </source>
</evidence>
<dbReference type="OrthoDB" id="1956824at2"/>
<evidence type="ECO:0000313" key="4">
    <source>
        <dbReference type="Proteomes" id="UP000315252"/>
    </source>
</evidence>
<name>A0A545TPB7_9PROT</name>